<evidence type="ECO:0000313" key="3">
    <source>
        <dbReference type="Proteomes" id="UP000032180"/>
    </source>
</evidence>
<accession>A0A0D9XXG2</accession>
<dbReference type="HOGENOM" id="CLU_021341_0_0_1"/>
<name>A0A0D9XXG2_9ORYZ</name>
<evidence type="ECO:0000259" key="1">
    <source>
        <dbReference type="Pfam" id="PF07762"/>
    </source>
</evidence>
<reference evidence="3" key="2">
    <citation type="submission" date="2013-12" db="EMBL/GenBank/DDBJ databases">
        <authorList>
            <person name="Yu Y."/>
            <person name="Lee S."/>
            <person name="de Baynast K."/>
            <person name="Wissotski M."/>
            <person name="Liu L."/>
            <person name="Talag J."/>
            <person name="Goicoechea J."/>
            <person name="Angelova A."/>
            <person name="Jetty R."/>
            <person name="Kudrna D."/>
            <person name="Golser W."/>
            <person name="Rivera L."/>
            <person name="Zhang J."/>
            <person name="Wing R."/>
        </authorList>
    </citation>
    <scope>NUCLEOTIDE SEQUENCE</scope>
</reference>
<organism evidence="2 3">
    <name type="scientific">Leersia perrieri</name>
    <dbReference type="NCBI Taxonomy" id="77586"/>
    <lineage>
        <taxon>Eukaryota</taxon>
        <taxon>Viridiplantae</taxon>
        <taxon>Streptophyta</taxon>
        <taxon>Embryophyta</taxon>
        <taxon>Tracheophyta</taxon>
        <taxon>Spermatophyta</taxon>
        <taxon>Magnoliopsida</taxon>
        <taxon>Liliopsida</taxon>
        <taxon>Poales</taxon>
        <taxon>Poaceae</taxon>
        <taxon>BOP clade</taxon>
        <taxon>Oryzoideae</taxon>
        <taxon>Oryzeae</taxon>
        <taxon>Oryzinae</taxon>
        <taxon>Leersia</taxon>
    </lineage>
</organism>
<protein>
    <recommendedName>
        <fullName evidence="1">DUF1618 domain-containing protein</fullName>
    </recommendedName>
</protein>
<dbReference type="PANTHER" id="PTHR33074:SF79">
    <property type="entry name" value="EXPRESSED PROTEIN"/>
    <property type="match status" value="1"/>
</dbReference>
<dbReference type="EnsemblPlants" id="LPERR12G04340.1">
    <property type="protein sequence ID" value="LPERR12G04340.1"/>
    <property type="gene ID" value="LPERR12G04340"/>
</dbReference>
<dbReference type="InterPro" id="IPR011676">
    <property type="entry name" value="DUF1618"/>
</dbReference>
<dbReference type="eggNOG" id="ENOG502R3KH">
    <property type="taxonomic scope" value="Eukaryota"/>
</dbReference>
<feature type="domain" description="DUF1618" evidence="1">
    <location>
        <begin position="193"/>
        <end position="318"/>
    </location>
</feature>
<keyword evidence="3" id="KW-1185">Reference proteome</keyword>
<dbReference type="PANTHER" id="PTHR33074">
    <property type="entry name" value="EXPRESSED PROTEIN-RELATED"/>
    <property type="match status" value="1"/>
</dbReference>
<proteinExistence type="predicted"/>
<sequence length="436" mass="49274">MPRAGENPDAAAAAAKKKEEKMAGGGVIFNPYIVVRDSVVASHRTSTGIPISVSLSLATPPAISLIHLHCAEAAAETLLRRHRLSLSSLFAADAHLLLLRVIIPIKRAYPEEGVIIDEEIEERSSTIVEDLEEGSITMKEVAKLSVLQCSADRDLDNSWVVKKLAMPFDSDGDFGPNQWKSEIAFGYDDTMYWVDYNIGLIFCDDVFESSPKLQLIKFPLPVRKTRFGEHDPNDNRGQLESFRTVGVSNGKIKFVDVDNCHSHIIRTWTLKMPEMVWELEDMLDVNDLWASESFKKYGLHQWVPEYPVVSLLDPDIVHFVLREPIYHEKVWMITVDMKAKSVGSCKNYSNGEKGDESEELVYTSGFICKHHPLMFGNVVYVLAEFCDLYSLYHEKVWTITVDMRAKSVESCKNYSNGEKGDESEELLYNSGFIHLQ</sequence>
<dbReference type="Proteomes" id="UP000032180">
    <property type="component" value="Chromosome 12"/>
</dbReference>
<dbReference type="Gramene" id="LPERR12G04340.1">
    <property type="protein sequence ID" value="LPERR12G04340.1"/>
    <property type="gene ID" value="LPERR12G04340"/>
</dbReference>
<reference evidence="2" key="3">
    <citation type="submission" date="2015-04" db="UniProtKB">
        <authorList>
            <consortium name="EnsemblPlants"/>
        </authorList>
    </citation>
    <scope>IDENTIFICATION</scope>
</reference>
<dbReference type="Pfam" id="PF07762">
    <property type="entry name" value="DUF1618"/>
    <property type="match status" value="1"/>
</dbReference>
<reference evidence="2 3" key="1">
    <citation type="submission" date="2012-08" db="EMBL/GenBank/DDBJ databases">
        <title>Oryza genome evolution.</title>
        <authorList>
            <person name="Wing R.A."/>
        </authorList>
    </citation>
    <scope>NUCLEOTIDE SEQUENCE</scope>
</reference>
<dbReference type="AlphaFoldDB" id="A0A0D9XXG2"/>
<evidence type="ECO:0000313" key="2">
    <source>
        <dbReference type="EnsemblPlants" id="LPERR12G04340.1"/>
    </source>
</evidence>